<evidence type="ECO:0000313" key="4">
    <source>
        <dbReference type="Proteomes" id="UP000675284"/>
    </source>
</evidence>
<dbReference type="Proteomes" id="UP000675284">
    <property type="component" value="Unassembled WGS sequence"/>
</dbReference>
<dbReference type="RefSeq" id="WP_166530947.1">
    <property type="nucleotide sequence ID" value="NZ_BAAACY010000009.1"/>
</dbReference>
<feature type="compositionally biased region" description="Polar residues" evidence="1">
    <location>
        <begin position="57"/>
        <end position="77"/>
    </location>
</feature>
<feature type="chain" id="PRO_5037933914" description="DUF4362 domain-containing protein" evidence="2">
    <location>
        <begin position="32"/>
        <end position="223"/>
    </location>
</feature>
<dbReference type="PROSITE" id="PS51257">
    <property type="entry name" value="PROKAR_LIPOPROTEIN"/>
    <property type="match status" value="1"/>
</dbReference>
<keyword evidence="4" id="KW-1185">Reference proteome</keyword>
<name>A0A941ID56_9BACI</name>
<organism evidence="3 4">
    <name type="scientific">Virgibacillus salarius</name>
    <dbReference type="NCBI Taxonomy" id="447199"/>
    <lineage>
        <taxon>Bacteria</taxon>
        <taxon>Bacillati</taxon>
        <taxon>Bacillota</taxon>
        <taxon>Bacilli</taxon>
        <taxon>Bacillales</taxon>
        <taxon>Bacillaceae</taxon>
        <taxon>Virgibacillus</taxon>
    </lineage>
</organism>
<reference evidence="3" key="1">
    <citation type="submission" date="2021-04" db="EMBL/GenBank/DDBJ databases">
        <title>Isolation and polyphasic classification of algal microorganism.</title>
        <authorList>
            <person name="Wang S."/>
        </authorList>
    </citation>
    <scope>NUCLEOTIDE SEQUENCE</scope>
    <source>
        <strain evidence="3">720a</strain>
    </source>
</reference>
<feature type="compositionally biased region" description="Polar residues" evidence="1">
    <location>
        <begin position="41"/>
        <end position="50"/>
    </location>
</feature>
<feature type="signal peptide" evidence="2">
    <location>
        <begin position="1"/>
        <end position="31"/>
    </location>
</feature>
<protein>
    <recommendedName>
        <fullName evidence="5">DUF4362 domain-containing protein</fullName>
    </recommendedName>
</protein>
<comment type="caution">
    <text evidence="3">The sequence shown here is derived from an EMBL/GenBank/DDBJ whole genome shotgun (WGS) entry which is preliminary data.</text>
</comment>
<evidence type="ECO:0008006" key="5">
    <source>
        <dbReference type="Google" id="ProtNLM"/>
    </source>
</evidence>
<evidence type="ECO:0000256" key="1">
    <source>
        <dbReference type="SAM" id="MobiDB-lite"/>
    </source>
</evidence>
<dbReference type="AlphaFoldDB" id="A0A941ID56"/>
<accession>A0A941ID56</accession>
<evidence type="ECO:0000313" key="3">
    <source>
        <dbReference type="EMBL" id="MBR7798062.1"/>
    </source>
</evidence>
<sequence>MKNNHKFVMIMFTVLLVILAACGNSSEDSNAKLNNELTDSHAMQNTNGNSSEHEDTQNASNINPETGTDSADGTNFEQEVKKHSNSEGEQSQEEPLEEYVPNEDEIVLNNNHLKNKDILEAFMKVAGENGESEIRVVKNEGVKGVLIYDLKSRYDKDAKQGWIEVFPDLSHYRASNNEVQDVFNNARQQCGYISKDETEGYYKLNECRTHWEYRLLPIINEDG</sequence>
<keyword evidence="2" id="KW-0732">Signal</keyword>
<evidence type="ECO:0000256" key="2">
    <source>
        <dbReference type="SAM" id="SignalP"/>
    </source>
</evidence>
<dbReference type="EMBL" id="JAGSOT010000085">
    <property type="protein sequence ID" value="MBR7798062.1"/>
    <property type="molecule type" value="Genomic_DNA"/>
</dbReference>
<feature type="compositionally biased region" description="Acidic residues" evidence="1">
    <location>
        <begin position="90"/>
        <end position="101"/>
    </location>
</feature>
<gene>
    <name evidence="3" type="ORF">KCX74_18735</name>
</gene>
<feature type="region of interest" description="Disordered" evidence="1">
    <location>
        <begin position="41"/>
        <end position="101"/>
    </location>
</feature>
<proteinExistence type="predicted"/>